<dbReference type="InterPro" id="IPR036866">
    <property type="entry name" value="RibonucZ/Hydroxyglut_hydro"/>
</dbReference>
<dbReference type="InterPro" id="IPR050855">
    <property type="entry name" value="NDM-1-like"/>
</dbReference>
<proteinExistence type="inferred from homology"/>
<comment type="similarity">
    <text evidence="1">Belongs to the metallo-beta-lactamase superfamily. Class-B beta-lactamase family.</text>
</comment>
<dbReference type="GO" id="GO:0017001">
    <property type="term" value="P:antibiotic catabolic process"/>
    <property type="evidence" value="ECO:0007669"/>
    <property type="project" value="UniProtKB-ARBA"/>
</dbReference>
<dbReference type="PANTHER" id="PTHR42951:SF4">
    <property type="entry name" value="ACYL-COENZYME A THIOESTERASE MBLAC2"/>
    <property type="match status" value="1"/>
</dbReference>
<evidence type="ECO:0000256" key="2">
    <source>
        <dbReference type="SAM" id="Phobius"/>
    </source>
</evidence>
<keyword evidence="2" id="KW-1133">Transmembrane helix</keyword>
<evidence type="ECO:0000259" key="3">
    <source>
        <dbReference type="SMART" id="SM00849"/>
    </source>
</evidence>
<comment type="caution">
    <text evidence="4">The sequence shown here is derived from an EMBL/GenBank/DDBJ whole genome shotgun (WGS) entry which is preliminary data.</text>
</comment>
<organism evidence="4 5">
    <name type="scientific">OM182 bacterium MED-G28</name>
    <dbReference type="NCBI Taxonomy" id="1986256"/>
    <lineage>
        <taxon>Bacteria</taxon>
        <taxon>Pseudomonadati</taxon>
        <taxon>Pseudomonadota</taxon>
        <taxon>Gammaproteobacteria</taxon>
        <taxon>OMG group</taxon>
        <taxon>OM182 clade</taxon>
    </lineage>
</organism>
<gene>
    <name evidence="4" type="ORF">CNF02_06165</name>
</gene>
<keyword evidence="2" id="KW-0812">Transmembrane</keyword>
<dbReference type="CDD" id="cd16282">
    <property type="entry name" value="metallo-hydrolase-like_MBL-fold"/>
    <property type="match status" value="1"/>
</dbReference>
<sequence>MKNINSNVTRHKIGRLSIPDYIPGVIAALVLLFGFPFVVQSQQAAEITIETVTEGRHVLFGRGGNILASIGDQGVLIVDSQFPDMVPKYQSTIRSLGGGDVDFTINSHWHFDHADGNQLLGEAGSWIVSQSHSRDMMTRHNTINTVVAPLIEQAPYSTAGVPVATYETRMEMFFNGEQIDLIHAGPAHTMGDTATFFRGSNIVHMGDVYNNSGYPFIDADNGGDLEGMIAFCETVLSEINIDTVVVPGHGPVADYNGLAEYITMLTEIRGKMMVLIAQGATLEEVIAANPTANWDARMGDSRRLIDRAYLSLTR</sequence>
<accession>A0A2A5WBT6</accession>
<evidence type="ECO:0000313" key="5">
    <source>
        <dbReference type="Proteomes" id="UP000219329"/>
    </source>
</evidence>
<keyword evidence="2" id="KW-0472">Membrane</keyword>
<dbReference type="InterPro" id="IPR001279">
    <property type="entry name" value="Metallo-B-lactamas"/>
</dbReference>
<evidence type="ECO:0000313" key="4">
    <source>
        <dbReference type="EMBL" id="PDH33939.1"/>
    </source>
</evidence>
<dbReference type="SMART" id="SM00849">
    <property type="entry name" value="Lactamase_B"/>
    <property type="match status" value="1"/>
</dbReference>
<dbReference type="SUPFAM" id="SSF56281">
    <property type="entry name" value="Metallo-hydrolase/oxidoreductase"/>
    <property type="match status" value="1"/>
</dbReference>
<dbReference type="AlphaFoldDB" id="A0A2A5WBT6"/>
<dbReference type="Proteomes" id="UP000219329">
    <property type="component" value="Unassembled WGS sequence"/>
</dbReference>
<feature type="domain" description="Metallo-beta-lactamase" evidence="3">
    <location>
        <begin position="63"/>
        <end position="249"/>
    </location>
</feature>
<evidence type="ECO:0000256" key="1">
    <source>
        <dbReference type="ARBA" id="ARBA00005250"/>
    </source>
</evidence>
<dbReference type="EMBL" id="NTJZ01000005">
    <property type="protein sequence ID" value="PDH33939.1"/>
    <property type="molecule type" value="Genomic_DNA"/>
</dbReference>
<dbReference type="Pfam" id="PF00753">
    <property type="entry name" value="Lactamase_B"/>
    <property type="match status" value="1"/>
</dbReference>
<feature type="transmembrane region" description="Helical" evidence="2">
    <location>
        <begin position="21"/>
        <end position="39"/>
    </location>
</feature>
<dbReference type="PANTHER" id="PTHR42951">
    <property type="entry name" value="METALLO-BETA-LACTAMASE DOMAIN-CONTAINING"/>
    <property type="match status" value="1"/>
</dbReference>
<name>A0A2A5WBT6_9GAMM</name>
<reference evidence="4 5" key="1">
    <citation type="submission" date="2017-08" db="EMBL/GenBank/DDBJ databases">
        <title>Fine stratification of microbial communities through a metagenomic profile of the photic zone.</title>
        <authorList>
            <person name="Haro-Moreno J.M."/>
            <person name="Lopez-Perez M."/>
            <person name="De La Torre J."/>
            <person name="Picazo A."/>
            <person name="Camacho A."/>
            <person name="Rodriguez-Valera F."/>
        </authorList>
    </citation>
    <scope>NUCLEOTIDE SEQUENCE [LARGE SCALE GENOMIC DNA]</scope>
    <source>
        <strain evidence="4">MED-G28</strain>
    </source>
</reference>
<protein>
    <recommendedName>
        <fullName evidence="3">Metallo-beta-lactamase domain-containing protein</fullName>
    </recommendedName>
</protein>
<dbReference type="Gene3D" id="3.60.15.10">
    <property type="entry name" value="Ribonuclease Z/Hydroxyacylglutathione hydrolase-like"/>
    <property type="match status" value="1"/>
</dbReference>